<accession>A8NY61</accession>
<name>A8NY61_COPC7</name>
<organism evidence="2 3">
    <name type="scientific">Coprinopsis cinerea (strain Okayama-7 / 130 / ATCC MYA-4618 / FGSC 9003)</name>
    <name type="common">Inky cap fungus</name>
    <name type="synonym">Hormographiella aspergillata</name>
    <dbReference type="NCBI Taxonomy" id="240176"/>
    <lineage>
        <taxon>Eukaryota</taxon>
        <taxon>Fungi</taxon>
        <taxon>Dikarya</taxon>
        <taxon>Basidiomycota</taxon>
        <taxon>Agaricomycotina</taxon>
        <taxon>Agaricomycetes</taxon>
        <taxon>Agaricomycetidae</taxon>
        <taxon>Agaricales</taxon>
        <taxon>Agaricineae</taxon>
        <taxon>Psathyrellaceae</taxon>
        <taxon>Coprinopsis</taxon>
    </lineage>
</organism>
<dbReference type="VEuPathDB" id="FungiDB:CC1G_01264"/>
<dbReference type="EMBL" id="AACS02000005">
    <property type="protein sequence ID" value="EAU84268.2"/>
    <property type="molecule type" value="Genomic_DNA"/>
</dbReference>
<gene>
    <name evidence="2" type="ORF">CC1G_01264</name>
</gene>
<keyword evidence="3" id="KW-1185">Reference proteome</keyword>
<feature type="compositionally biased region" description="Polar residues" evidence="1">
    <location>
        <begin position="53"/>
        <end position="62"/>
    </location>
</feature>
<dbReference type="OrthoDB" id="3359404at2759"/>
<comment type="caution">
    <text evidence="2">The sequence shown here is derived from an EMBL/GenBank/DDBJ whole genome shotgun (WGS) entry which is preliminary data.</text>
</comment>
<evidence type="ECO:0000313" key="2">
    <source>
        <dbReference type="EMBL" id="EAU84268.2"/>
    </source>
</evidence>
<feature type="region of interest" description="Disordered" evidence="1">
    <location>
        <begin position="46"/>
        <end position="72"/>
    </location>
</feature>
<dbReference type="KEGG" id="cci:CC1G_01264"/>
<dbReference type="InParanoid" id="A8NY61"/>
<proteinExistence type="predicted"/>
<dbReference type="eggNOG" id="ENOG502RB7E">
    <property type="taxonomic scope" value="Eukaryota"/>
</dbReference>
<sequence length="72" mass="7882">MPVFLLGSAIYLGLRLTQMKLSHEKYVVDAESRIQALEAEIAGLEKSGPEPQVTVTSGSQTPPSKPSRWGLW</sequence>
<dbReference type="RefSeq" id="XP_001837352.2">
    <property type="nucleotide sequence ID" value="XM_001837300.2"/>
</dbReference>
<reference evidence="2 3" key="1">
    <citation type="journal article" date="2010" name="Proc. Natl. Acad. Sci. U.S.A.">
        <title>Insights into evolution of multicellular fungi from the assembled chromosomes of the mushroom Coprinopsis cinerea (Coprinus cinereus).</title>
        <authorList>
            <person name="Stajich J.E."/>
            <person name="Wilke S.K."/>
            <person name="Ahren D."/>
            <person name="Au C.H."/>
            <person name="Birren B.W."/>
            <person name="Borodovsky M."/>
            <person name="Burns C."/>
            <person name="Canback B."/>
            <person name="Casselton L.A."/>
            <person name="Cheng C.K."/>
            <person name="Deng J."/>
            <person name="Dietrich F.S."/>
            <person name="Fargo D.C."/>
            <person name="Farman M.L."/>
            <person name="Gathman A.C."/>
            <person name="Goldberg J."/>
            <person name="Guigo R."/>
            <person name="Hoegger P.J."/>
            <person name="Hooker J.B."/>
            <person name="Huggins A."/>
            <person name="James T.Y."/>
            <person name="Kamada T."/>
            <person name="Kilaru S."/>
            <person name="Kodira C."/>
            <person name="Kues U."/>
            <person name="Kupfer D."/>
            <person name="Kwan H.S."/>
            <person name="Lomsadze A."/>
            <person name="Li W."/>
            <person name="Lilly W.W."/>
            <person name="Ma L.J."/>
            <person name="Mackey A.J."/>
            <person name="Manning G."/>
            <person name="Martin F."/>
            <person name="Muraguchi H."/>
            <person name="Natvig D.O."/>
            <person name="Palmerini H."/>
            <person name="Ramesh M.A."/>
            <person name="Rehmeyer C.J."/>
            <person name="Roe B.A."/>
            <person name="Shenoy N."/>
            <person name="Stanke M."/>
            <person name="Ter-Hovhannisyan V."/>
            <person name="Tunlid A."/>
            <person name="Velagapudi R."/>
            <person name="Vision T.J."/>
            <person name="Zeng Q."/>
            <person name="Zolan M.E."/>
            <person name="Pukkila P.J."/>
        </authorList>
    </citation>
    <scope>NUCLEOTIDE SEQUENCE [LARGE SCALE GENOMIC DNA]</scope>
    <source>
        <strain evidence="3">Okayama-7 / 130 / ATCC MYA-4618 / FGSC 9003</strain>
    </source>
</reference>
<dbReference type="Proteomes" id="UP000001861">
    <property type="component" value="Unassembled WGS sequence"/>
</dbReference>
<protein>
    <submittedName>
        <fullName evidence="2">Uncharacterized protein</fullName>
    </submittedName>
</protein>
<evidence type="ECO:0000313" key="3">
    <source>
        <dbReference type="Proteomes" id="UP000001861"/>
    </source>
</evidence>
<dbReference type="HOGENOM" id="CLU_152123_1_0_1"/>
<evidence type="ECO:0000256" key="1">
    <source>
        <dbReference type="SAM" id="MobiDB-lite"/>
    </source>
</evidence>
<dbReference type="GeneID" id="6013908"/>
<dbReference type="OMA" id="YLTIYEY"/>
<dbReference type="AlphaFoldDB" id="A8NY61"/>